<reference evidence="3" key="1">
    <citation type="submission" date="2023-03" db="EMBL/GenBank/DDBJ databases">
        <title>Massive genome expansion in bonnet fungi (Mycena s.s.) driven by repeated elements and novel gene families across ecological guilds.</title>
        <authorList>
            <consortium name="Lawrence Berkeley National Laboratory"/>
            <person name="Harder C.B."/>
            <person name="Miyauchi S."/>
            <person name="Viragh M."/>
            <person name="Kuo A."/>
            <person name="Thoen E."/>
            <person name="Andreopoulos B."/>
            <person name="Lu D."/>
            <person name="Skrede I."/>
            <person name="Drula E."/>
            <person name="Henrissat B."/>
            <person name="Morin E."/>
            <person name="Kohler A."/>
            <person name="Barry K."/>
            <person name="LaButti K."/>
            <person name="Morin E."/>
            <person name="Salamov A."/>
            <person name="Lipzen A."/>
            <person name="Mereny Z."/>
            <person name="Hegedus B."/>
            <person name="Baldrian P."/>
            <person name="Stursova M."/>
            <person name="Weitz H."/>
            <person name="Taylor A."/>
            <person name="Grigoriev I.V."/>
            <person name="Nagy L.G."/>
            <person name="Martin F."/>
            <person name="Kauserud H."/>
        </authorList>
    </citation>
    <scope>NUCLEOTIDE SEQUENCE</scope>
    <source>
        <strain evidence="3">CBHHK067</strain>
    </source>
</reference>
<feature type="region of interest" description="Disordered" evidence="2">
    <location>
        <begin position="209"/>
        <end position="331"/>
    </location>
</feature>
<feature type="region of interest" description="Disordered" evidence="2">
    <location>
        <begin position="144"/>
        <end position="178"/>
    </location>
</feature>
<dbReference type="Proteomes" id="UP001221757">
    <property type="component" value="Unassembled WGS sequence"/>
</dbReference>
<feature type="compositionally biased region" description="Basic and acidic residues" evidence="2">
    <location>
        <begin position="313"/>
        <end position="330"/>
    </location>
</feature>
<feature type="compositionally biased region" description="Pro residues" evidence="2">
    <location>
        <begin position="479"/>
        <end position="494"/>
    </location>
</feature>
<feature type="compositionally biased region" description="Polar residues" evidence="2">
    <location>
        <begin position="358"/>
        <end position="371"/>
    </location>
</feature>
<comment type="caution">
    <text evidence="3">The sequence shown here is derived from an EMBL/GenBank/DDBJ whole genome shotgun (WGS) entry which is preliminary data.</text>
</comment>
<feature type="region of interest" description="Disordered" evidence="2">
    <location>
        <begin position="350"/>
        <end position="384"/>
    </location>
</feature>
<evidence type="ECO:0000256" key="2">
    <source>
        <dbReference type="SAM" id="MobiDB-lite"/>
    </source>
</evidence>
<evidence type="ECO:0000256" key="1">
    <source>
        <dbReference type="SAM" id="Coils"/>
    </source>
</evidence>
<feature type="compositionally biased region" description="Low complexity" evidence="2">
    <location>
        <begin position="300"/>
        <end position="312"/>
    </location>
</feature>
<feature type="compositionally biased region" description="Low complexity" evidence="2">
    <location>
        <begin position="148"/>
        <end position="167"/>
    </location>
</feature>
<protein>
    <submittedName>
        <fullName evidence="3">Uncharacterized protein</fullName>
    </submittedName>
</protein>
<feature type="compositionally biased region" description="Polar residues" evidence="2">
    <location>
        <begin position="168"/>
        <end position="177"/>
    </location>
</feature>
<organism evidence="3 4">
    <name type="scientific">Mycena rosella</name>
    <name type="common">Pink bonnet</name>
    <name type="synonym">Agaricus rosellus</name>
    <dbReference type="NCBI Taxonomy" id="1033263"/>
    <lineage>
        <taxon>Eukaryota</taxon>
        <taxon>Fungi</taxon>
        <taxon>Dikarya</taxon>
        <taxon>Basidiomycota</taxon>
        <taxon>Agaricomycotina</taxon>
        <taxon>Agaricomycetes</taxon>
        <taxon>Agaricomycetidae</taxon>
        <taxon>Agaricales</taxon>
        <taxon>Marasmiineae</taxon>
        <taxon>Mycenaceae</taxon>
        <taxon>Mycena</taxon>
    </lineage>
</organism>
<sequence length="565" mass="59407">MSSKRHSLPAGPRPLQLVDGPASDGQPSAPLSAVYPSPYSPSPLTPTTPSGARRPSSITYNPAARPARAAGHHSALVRSNSLGGALDRRERDPVTLAEKHADLLHFIAQKESKCLELRSQLAVHEAELLQLKRKWERIVSRGFTSPHNTAVTSPASASSSNNTSLSTDGSPAPTSANGGAVLDGIREVGRFIAAFSPAPYSPAALSSFSPTSFAPQPRFDPRRASGSSTATTTTTHTTASTRRSQSSMSSLDSEPCREEPDEAEAERKRAQVLMVHDHGATPTMSPNPAFAARRERERGPSAPREASAGAGEPARRRERDEDADRERDSSAEAEADFFFAAAQARALSALPRSPGTPHAQNGASTSTSTSHARPKPARPASTGSALPGLALVESVAPAPVAAWVGNMGTSVGRRWEELQRAPGFAKNSKRASLLFSDIAHALQVGGAPAPDPRTPAHTREAVSLLDDDDDEGGMIAPLTPAPLTPALTPTPAPAPAASLSLAARRQQAGLNPKPQPALTPKPQTSLKLPARRAQPQGQAPLSTRSSAQPAPRAPQDDDDDEEWNW</sequence>
<name>A0AAD7CXR6_MYCRO</name>
<feature type="compositionally biased region" description="Basic and acidic residues" evidence="2">
    <location>
        <begin position="265"/>
        <end position="279"/>
    </location>
</feature>
<feature type="compositionally biased region" description="Low complexity" evidence="2">
    <location>
        <begin position="27"/>
        <end position="37"/>
    </location>
</feature>
<feature type="compositionally biased region" description="Acidic residues" evidence="2">
    <location>
        <begin position="556"/>
        <end position="565"/>
    </location>
</feature>
<evidence type="ECO:0000313" key="4">
    <source>
        <dbReference type="Proteomes" id="UP001221757"/>
    </source>
</evidence>
<gene>
    <name evidence="3" type="ORF">B0H17DRAFT_1209798</name>
</gene>
<feature type="compositionally biased region" description="Low complexity" evidence="2">
    <location>
        <begin position="224"/>
        <end position="250"/>
    </location>
</feature>
<keyword evidence="4" id="KW-1185">Reference proteome</keyword>
<feature type="region of interest" description="Disordered" evidence="2">
    <location>
        <begin position="466"/>
        <end position="565"/>
    </location>
</feature>
<dbReference type="AlphaFoldDB" id="A0AAD7CXR6"/>
<accession>A0AAD7CXR6</accession>
<feature type="region of interest" description="Disordered" evidence="2">
    <location>
        <begin position="1"/>
        <end position="76"/>
    </location>
</feature>
<dbReference type="EMBL" id="JARKIE010000190">
    <property type="protein sequence ID" value="KAJ7669034.1"/>
    <property type="molecule type" value="Genomic_DNA"/>
</dbReference>
<keyword evidence="1" id="KW-0175">Coiled coil</keyword>
<feature type="coiled-coil region" evidence="1">
    <location>
        <begin position="107"/>
        <end position="134"/>
    </location>
</feature>
<evidence type="ECO:0000313" key="3">
    <source>
        <dbReference type="EMBL" id="KAJ7669034.1"/>
    </source>
</evidence>
<proteinExistence type="predicted"/>